<keyword evidence="2" id="KW-1003">Cell membrane</keyword>
<dbReference type="PANTHER" id="PTHR33529:SF6">
    <property type="entry name" value="YJGP_YJGQ FAMILY PERMEASE"/>
    <property type="match status" value="1"/>
</dbReference>
<keyword evidence="5 6" id="KW-0472">Membrane</keyword>
<keyword evidence="8" id="KW-1185">Reference proteome</keyword>
<feature type="transmembrane region" description="Helical" evidence="6">
    <location>
        <begin position="502"/>
        <end position="520"/>
    </location>
</feature>
<protein>
    <submittedName>
        <fullName evidence="7">Lipopolysaccharide ABC transporter permease LptF</fullName>
    </submittedName>
</protein>
<feature type="transmembrane region" description="Helical" evidence="6">
    <location>
        <begin position="433"/>
        <end position="455"/>
    </location>
</feature>
<dbReference type="EMBL" id="CP019646">
    <property type="protein sequence ID" value="AQQ69992.1"/>
    <property type="molecule type" value="Genomic_DNA"/>
</dbReference>
<evidence type="ECO:0000313" key="7">
    <source>
        <dbReference type="EMBL" id="AQQ69992.1"/>
    </source>
</evidence>
<dbReference type="GO" id="GO:0043190">
    <property type="term" value="C:ATP-binding cassette (ABC) transporter complex"/>
    <property type="evidence" value="ECO:0007669"/>
    <property type="project" value="TreeGrafter"/>
</dbReference>
<dbReference type="KEGG" id="pbas:SMSP2_00329"/>
<dbReference type="InterPro" id="IPR005495">
    <property type="entry name" value="LptG/LptF_permease"/>
</dbReference>
<sequence>MTRIIHRYIFRDLFKVFILTTLSMTLIFSISQMLRPIQKYGVAPEQVFKLLWYFSPVMLSFVMPIAAVFAASITYGRFASDNEFDACRASGISPHSLAMPGLVLAVFVAVCNLLLNFYISPVYIDKAERSIQANAREIIFRSLERNGYYENKNGRFKIMSDVVLPEENRLLGVNILEQRKNKSGWLVTTPEAQVEIDTHRHYNNIVAVAHDAYYIDGKTQGYSRRLPVMGRFGSLLGEKVKFLKYDELTEVKDNPYLFNPVREKVLEVSDQLSAELFSEYISRSLSDNGRFELFTPARRLVVHCGGAEAQNKSTIRLLGEVKTVEYDKLLAERMIKTWAGREAFLRLDADRSWVLSMPSAVWKSPDGIEGLAADHNMRGISMPAELEDLFSEENILHTVMNEHPDEPTEELKTLHTRVKDKIVDVYANIHAEIHFRIVFAIGCISLVITGMALGIIYKGGHVLTAFGLSSIPAGFLIVVIAAGENITKNVPSGAESFSYNGIYLMWAGLGVLMLISGLVYRRINHA</sequence>
<comment type="subcellular location">
    <subcellularLocation>
        <location evidence="1">Cell membrane</location>
        <topology evidence="1">Multi-pass membrane protein</topology>
    </subcellularLocation>
</comment>
<evidence type="ECO:0000313" key="8">
    <source>
        <dbReference type="Proteomes" id="UP000188181"/>
    </source>
</evidence>
<feature type="transmembrane region" description="Helical" evidence="6">
    <location>
        <begin position="462"/>
        <end position="482"/>
    </location>
</feature>
<dbReference type="PANTHER" id="PTHR33529">
    <property type="entry name" value="SLR0882 PROTEIN-RELATED"/>
    <property type="match status" value="1"/>
</dbReference>
<name>A0A1Q2MCL9_9BACT</name>
<dbReference type="RefSeq" id="WP_146682289.1">
    <property type="nucleotide sequence ID" value="NZ_CP019646.1"/>
</dbReference>
<keyword evidence="4 6" id="KW-1133">Transmembrane helix</keyword>
<dbReference type="Proteomes" id="UP000188181">
    <property type="component" value="Chromosome"/>
</dbReference>
<feature type="transmembrane region" description="Helical" evidence="6">
    <location>
        <begin position="50"/>
        <end position="76"/>
    </location>
</feature>
<evidence type="ECO:0000256" key="6">
    <source>
        <dbReference type="SAM" id="Phobius"/>
    </source>
</evidence>
<reference evidence="8" key="1">
    <citation type="submission" date="2017-02" db="EMBL/GenBank/DDBJ databases">
        <title>Comparative genomics and description of representatives of a novel lineage of planctomycetes thriving in anoxic sediments.</title>
        <authorList>
            <person name="Spring S."/>
            <person name="Bunk B."/>
            <person name="Sproer C."/>
        </authorList>
    </citation>
    <scope>NUCLEOTIDE SEQUENCE [LARGE SCALE GENOMIC DNA]</scope>
    <source>
        <strain evidence="8">SM-Chi-D1</strain>
    </source>
</reference>
<evidence type="ECO:0000256" key="4">
    <source>
        <dbReference type="ARBA" id="ARBA00022989"/>
    </source>
</evidence>
<accession>A0A1Q2MCL9</accession>
<feature type="transmembrane region" description="Helical" evidence="6">
    <location>
        <begin position="12"/>
        <end position="30"/>
    </location>
</feature>
<dbReference type="AlphaFoldDB" id="A0A1Q2MCL9"/>
<evidence type="ECO:0000256" key="1">
    <source>
        <dbReference type="ARBA" id="ARBA00004651"/>
    </source>
</evidence>
<dbReference type="OrthoDB" id="265311at2"/>
<organism evidence="7 8">
    <name type="scientific">Limihaloglobus sulfuriphilus</name>
    <dbReference type="NCBI Taxonomy" id="1851148"/>
    <lineage>
        <taxon>Bacteria</taxon>
        <taxon>Pseudomonadati</taxon>
        <taxon>Planctomycetota</taxon>
        <taxon>Phycisphaerae</taxon>
        <taxon>Sedimentisphaerales</taxon>
        <taxon>Sedimentisphaeraceae</taxon>
        <taxon>Limihaloglobus</taxon>
    </lineage>
</organism>
<dbReference type="Pfam" id="PF03739">
    <property type="entry name" value="LptF_LptG"/>
    <property type="match status" value="1"/>
</dbReference>
<proteinExistence type="predicted"/>
<evidence type="ECO:0000256" key="2">
    <source>
        <dbReference type="ARBA" id="ARBA00022475"/>
    </source>
</evidence>
<gene>
    <name evidence="7" type="ORF">SMSP2_00329</name>
</gene>
<evidence type="ECO:0000256" key="3">
    <source>
        <dbReference type="ARBA" id="ARBA00022692"/>
    </source>
</evidence>
<dbReference type="STRING" id="1851148.SMSP2_00329"/>
<feature type="transmembrane region" description="Helical" evidence="6">
    <location>
        <begin position="97"/>
        <end position="119"/>
    </location>
</feature>
<keyword evidence="3 6" id="KW-0812">Transmembrane</keyword>
<dbReference type="GO" id="GO:0015920">
    <property type="term" value="P:lipopolysaccharide transport"/>
    <property type="evidence" value="ECO:0007669"/>
    <property type="project" value="TreeGrafter"/>
</dbReference>
<evidence type="ECO:0000256" key="5">
    <source>
        <dbReference type="ARBA" id="ARBA00023136"/>
    </source>
</evidence>